<evidence type="ECO:0000313" key="2">
    <source>
        <dbReference type="Proteomes" id="UP000714275"/>
    </source>
</evidence>
<feature type="non-terminal residue" evidence="1">
    <location>
        <position position="69"/>
    </location>
</feature>
<proteinExistence type="predicted"/>
<sequence length="69" mass="7497">MSTSNKVASELKAGMPNDFSGEPGDAQRWLYSLKAFYLLNNKIYDSDAKKVGTALAYMTKGTAASWAQS</sequence>
<accession>A0A9P7D0H9</accession>
<organism evidence="1 2">
    <name type="scientific">Suillus placidus</name>
    <dbReference type="NCBI Taxonomy" id="48579"/>
    <lineage>
        <taxon>Eukaryota</taxon>
        <taxon>Fungi</taxon>
        <taxon>Dikarya</taxon>
        <taxon>Basidiomycota</taxon>
        <taxon>Agaricomycotina</taxon>
        <taxon>Agaricomycetes</taxon>
        <taxon>Agaricomycetidae</taxon>
        <taxon>Boletales</taxon>
        <taxon>Suillineae</taxon>
        <taxon>Suillaceae</taxon>
        <taxon>Suillus</taxon>
    </lineage>
</organism>
<reference evidence="1" key="1">
    <citation type="journal article" date="2020" name="New Phytol.">
        <title>Comparative genomics reveals dynamic genome evolution in host specialist ectomycorrhizal fungi.</title>
        <authorList>
            <person name="Lofgren L.A."/>
            <person name="Nguyen N.H."/>
            <person name="Vilgalys R."/>
            <person name="Ruytinx J."/>
            <person name="Liao H.L."/>
            <person name="Branco S."/>
            <person name="Kuo A."/>
            <person name="LaButti K."/>
            <person name="Lipzen A."/>
            <person name="Andreopoulos W."/>
            <person name="Pangilinan J."/>
            <person name="Riley R."/>
            <person name="Hundley H."/>
            <person name="Na H."/>
            <person name="Barry K."/>
            <person name="Grigoriev I.V."/>
            <person name="Stajich J.E."/>
            <person name="Kennedy P.G."/>
        </authorList>
    </citation>
    <scope>NUCLEOTIDE SEQUENCE</scope>
    <source>
        <strain evidence="1">DOB743</strain>
    </source>
</reference>
<dbReference type="AlphaFoldDB" id="A0A9P7D0H9"/>
<keyword evidence="2" id="KW-1185">Reference proteome</keyword>
<comment type="caution">
    <text evidence="1">The sequence shown here is derived from an EMBL/GenBank/DDBJ whole genome shotgun (WGS) entry which is preliminary data.</text>
</comment>
<evidence type="ECO:0000313" key="1">
    <source>
        <dbReference type="EMBL" id="KAG1774989.1"/>
    </source>
</evidence>
<evidence type="ECO:0008006" key="3">
    <source>
        <dbReference type="Google" id="ProtNLM"/>
    </source>
</evidence>
<dbReference type="EMBL" id="JABBWD010000037">
    <property type="protein sequence ID" value="KAG1774989.1"/>
    <property type="molecule type" value="Genomic_DNA"/>
</dbReference>
<dbReference type="Proteomes" id="UP000714275">
    <property type="component" value="Unassembled WGS sequence"/>
</dbReference>
<dbReference type="OrthoDB" id="2673277at2759"/>
<gene>
    <name evidence="1" type="ORF">EV702DRAFT_973824</name>
</gene>
<name>A0A9P7D0H9_9AGAM</name>
<protein>
    <recommendedName>
        <fullName evidence="3">DUF4939 domain-containing protein</fullName>
    </recommendedName>
</protein>